<organism evidence="4 5">
    <name type="scientific">Stentor coeruleus</name>
    <dbReference type="NCBI Taxonomy" id="5963"/>
    <lineage>
        <taxon>Eukaryota</taxon>
        <taxon>Sar</taxon>
        <taxon>Alveolata</taxon>
        <taxon>Ciliophora</taxon>
        <taxon>Postciliodesmatophora</taxon>
        <taxon>Heterotrichea</taxon>
        <taxon>Heterotrichida</taxon>
        <taxon>Stentoridae</taxon>
        <taxon>Stentor</taxon>
    </lineage>
</organism>
<evidence type="ECO:0000256" key="1">
    <source>
        <dbReference type="ARBA" id="ARBA00022737"/>
    </source>
</evidence>
<keyword evidence="3" id="KW-0812">Transmembrane</keyword>
<accession>A0A1R2BN32</accession>
<feature type="transmembrane region" description="Helical" evidence="3">
    <location>
        <begin position="120"/>
        <end position="137"/>
    </location>
</feature>
<evidence type="ECO:0000313" key="5">
    <source>
        <dbReference type="Proteomes" id="UP000187209"/>
    </source>
</evidence>
<sequence length="321" mass="37844">MLYILYMILLSLFCIFFRESPGFLVLLFICHIFLFLYEVTQIATDFFDYWGDMWNILDQLRGFTCTIYTILVWRGDDNTNVLLAVVIFSWTRGISYFRMFDGTRYMVSLLAEVIKDMREFFVVLFYSTIAFSFILFLRNPEITFFEYLGVSYRLDLGDWDAEYTSVFDWIIFFLATVINPLIMLNLLISIMGDTYGKVQESNDIANFQELTEMVIEIEKLMFWKKRLEHKHYLQQCDFKGHDEAGTDKITEKLKLLKAQISSVEGSMNEIKELVKENSNFEINAAVHCVKEEQEKMKNDIYQALTQSSMLVEKISSKLQID</sequence>
<keyword evidence="3" id="KW-0472">Membrane</keyword>
<dbReference type="GO" id="GO:0005886">
    <property type="term" value="C:plasma membrane"/>
    <property type="evidence" value="ECO:0007669"/>
    <property type="project" value="TreeGrafter"/>
</dbReference>
<dbReference type="EMBL" id="MPUH01000535">
    <property type="protein sequence ID" value="OMJ78187.1"/>
    <property type="molecule type" value="Genomic_DNA"/>
</dbReference>
<dbReference type="GO" id="GO:0005262">
    <property type="term" value="F:calcium channel activity"/>
    <property type="evidence" value="ECO:0007669"/>
    <property type="project" value="TreeGrafter"/>
</dbReference>
<keyword evidence="1" id="KW-0677">Repeat</keyword>
<feature type="coiled-coil region" evidence="2">
    <location>
        <begin position="253"/>
        <end position="283"/>
    </location>
</feature>
<dbReference type="Proteomes" id="UP000187209">
    <property type="component" value="Unassembled WGS sequence"/>
</dbReference>
<dbReference type="GO" id="GO:0098703">
    <property type="term" value="P:calcium ion import across plasma membrane"/>
    <property type="evidence" value="ECO:0007669"/>
    <property type="project" value="TreeGrafter"/>
</dbReference>
<dbReference type="InterPro" id="IPR024862">
    <property type="entry name" value="TRPV"/>
</dbReference>
<dbReference type="PANTHER" id="PTHR10582">
    <property type="entry name" value="TRANSIENT RECEPTOR POTENTIAL ION CHANNEL PROTEIN"/>
    <property type="match status" value="1"/>
</dbReference>
<dbReference type="AlphaFoldDB" id="A0A1R2BN32"/>
<gene>
    <name evidence="4" type="ORF">SteCoe_22080</name>
</gene>
<evidence type="ECO:0000256" key="3">
    <source>
        <dbReference type="SAM" id="Phobius"/>
    </source>
</evidence>
<name>A0A1R2BN32_9CILI</name>
<keyword evidence="5" id="KW-1185">Reference proteome</keyword>
<keyword evidence="2" id="KW-0175">Coiled coil</keyword>
<proteinExistence type="predicted"/>
<dbReference type="PANTHER" id="PTHR10582:SF2">
    <property type="entry name" value="INACTIVE"/>
    <property type="match status" value="1"/>
</dbReference>
<feature type="transmembrane region" description="Helical" evidence="3">
    <location>
        <begin position="7"/>
        <end position="37"/>
    </location>
</feature>
<protein>
    <submittedName>
        <fullName evidence="4">Uncharacterized protein</fullName>
    </submittedName>
</protein>
<reference evidence="4 5" key="1">
    <citation type="submission" date="2016-11" db="EMBL/GenBank/DDBJ databases">
        <title>The macronuclear genome of Stentor coeruleus: a giant cell with tiny introns.</title>
        <authorList>
            <person name="Slabodnick M."/>
            <person name="Ruby J.G."/>
            <person name="Reiff S.B."/>
            <person name="Swart E.C."/>
            <person name="Gosai S."/>
            <person name="Prabakaran S."/>
            <person name="Witkowska E."/>
            <person name="Larue G.E."/>
            <person name="Fisher S."/>
            <person name="Freeman R.M."/>
            <person name="Gunawardena J."/>
            <person name="Chu W."/>
            <person name="Stover N.A."/>
            <person name="Gregory B.D."/>
            <person name="Nowacki M."/>
            <person name="Derisi J."/>
            <person name="Roy S.W."/>
            <person name="Marshall W.F."/>
            <person name="Sood P."/>
        </authorList>
    </citation>
    <scope>NUCLEOTIDE SEQUENCE [LARGE SCALE GENOMIC DNA]</scope>
    <source>
        <strain evidence="4">WM001</strain>
    </source>
</reference>
<evidence type="ECO:0000313" key="4">
    <source>
        <dbReference type="EMBL" id="OMJ78187.1"/>
    </source>
</evidence>
<keyword evidence="3" id="KW-1133">Transmembrane helix</keyword>
<evidence type="ECO:0000256" key="2">
    <source>
        <dbReference type="SAM" id="Coils"/>
    </source>
</evidence>
<comment type="caution">
    <text evidence="4">The sequence shown here is derived from an EMBL/GenBank/DDBJ whole genome shotgun (WGS) entry which is preliminary data.</text>
</comment>
<dbReference type="OrthoDB" id="437584at2759"/>
<feature type="transmembrane region" description="Helical" evidence="3">
    <location>
        <begin position="169"/>
        <end position="188"/>
    </location>
</feature>
<feature type="transmembrane region" description="Helical" evidence="3">
    <location>
        <begin position="81"/>
        <end position="99"/>
    </location>
</feature>